<organism evidence="1 2">
    <name type="scientific">Cotesia glomerata</name>
    <name type="common">Lepidopteran parasitic wasp</name>
    <name type="synonym">Apanteles glomeratus</name>
    <dbReference type="NCBI Taxonomy" id="32391"/>
    <lineage>
        <taxon>Eukaryota</taxon>
        <taxon>Metazoa</taxon>
        <taxon>Ecdysozoa</taxon>
        <taxon>Arthropoda</taxon>
        <taxon>Hexapoda</taxon>
        <taxon>Insecta</taxon>
        <taxon>Pterygota</taxon>
        <taxon>Neoptera</taxon>
        <taxon>Endopterygota</taxon>
        <taxon>Hymenoptera</taxon>
        <taxon>Apocrita</taxon>
        <taxon>Ichneumonoidea</taxon>
        <taxon>Braconidae</taxon>
        <taxon>Microgastrinae</taxon>
        <taxon>Cotesia</taxon>
    </lineage>
</organism>
<proteinExistence type="predicted"/>
<evidence type="ECO:0000313" key="2">
    <source>
        <dbReference type="Proteomes" id="UP000826195"/>
    </source>
</evidence>
<sequence>MRRTGGTIKRKVMRHCIRSSPDQQVTTPLEFYEYVFREMKSIRAIWVSDAEVQKHKKKLKKRFDTVKTIKDTRMNHSFTPINNNSMEVRMTSFDKDCKVVKVNL</sequence>
<comment type="caution">
    <text evidence="1">The sequence shown here is derived from an EMBL/GenBank/DDBJ whole genome shotgun (WGS) entry which is preliminary data.</text>
</comment>
<dbReference type="Proteomes" id="UP000826195">
    <property type="component" value="Unassembled WGS sequence"/>
</dbReference>
<name>A0AAV7IZ12_COTGL</name>
<protein>
    <submittedName>
        <fullName evidence="1">Uncharacterized protein</fullName>
    </submittedName>
</protein>
<dbReference type="PANTHER" id="PTHR46601">
    <property type="entry name" value="ULP_PROTEASE DOMAIN-CONTAINING PROTEIN"/>
    <property type="match status" value="1"/>
</dbReference>
<dbReference type="AlphaFoldDB" id="A0AAV7IZ12"/>
<reference evidence="1 2" key="1">
    <citation type="journal article" date="2021" name="J. Hered.">
        <title>A chromosome-level genome assembly of the parasitoid wasp, Cotesia glomerata (Hymenoptera: Braconidae).</title>
        <authorList>
            <person name="Pinto B.J."/>
            <person name="Weis J.J."/>
            <person name="Gamble T."/>
            <person name="Ode P.J."/>
            <person name="Paul R."/>
            <person name="Zaspel J.M."/>
        </authorList>
    </citation>
    <scope>NUCLEOTIDE SEQUENCE [LARGE SCALE GENOMIC DNA]</scope>
    <source>
        <strain evidence="1">CgM1</strain>
    </source>
</reference>
<keyword evidence="2" id="KW-1185">Reference proteome</keyword>
<accession>A0AAV7IZ12</accession>
<dbReference type="PANTHER" id="PTHR46601:SF1">
    <property type="entry name" value="ADF-H DOMAIN-CONTAINING PROTEIN"/>
    <property type="match status" value="1"/>
</dbReference>
<gene>
    <name evidence="1" type="ORF">KQX54_000251</name>
</gene>
<evidence type="ECO:0000313" key="1">
    <source>
        <dbReference type="EMBL" id="KAH0562666.1"/>
    </source>
</evidence>
<dbReference type="EMBL" id="JAHXZJ010000038">
    <property type="protein sequence ID" value="KAH0562666.1"/>
    <property type="molecule type" value="Genomic_DNA"/>
</dbReference>